<evidence type="ECO:0000313" key="14">
    <source>
        <dbReference type="Proteomes" id="UP000572817"/>
    </source>
</evidence>
<feature type="repeat" description="ANK" evidence="10">
    <location>
        <begin position="697"/>
        <end position="729"/>
    </location>
</feature>
<dbReference type="Pfam" id="PF00023">
    <property type="entry name" value="Ank"/>
    <property type="match status" value="1"/>
</dbReference>
<keyword evidence="4 11" id="KW-0732">Signal</keyword>
<evidence type="ECO:0000256" key="3">
    <source>
        <dbReference type="ARBA" id="ARBA00022487"/>
    </source>
</evidence>
<comment type="similarity">
    <text evidence="1">Belongs to the cutinase family.</text>
</comment>
<dbReference type="InterPro" id="IPR000675">
    <property type="entry name" value="Cutinase/axe"/>
</dbReference>
<dbReference type="SMART" id="SM01110">
    <property type="entry name" value="Cutinase"/>
    <property type="match status" value="1"/>
</dbReference>
<dbReference type="PROSITE" id="PS50297">
    <property type="entry name" value="ANK_REP_REGION"/>
    <property type="match status" value="2"/>
</dbReference>
<dbReference type="SUPFAM" id="SSF53474">
    <property type="entry name" value="alpha/beta-Hydrolases"/>
    <property type="match status" value="1"/>
</dbReference>
<organism evidence="13 14">
    <name type="scientific">Botryosphaeria dothidea</name>
    <dbReference type="NCBI Taxonomy" id="55169"/>
    <lineage>
        <taxon>Eukaryota</taxon>
        <taxon>Fungi</taxon>
        <taxon>Dikarya</taxon>
        <taxon>Ascomycota</taxon>
        <taxon>Pezizomycotina</taxon>
        <taxon>Dothideomycetes</taxon>
        <taxon>Dothideomycetes incertae sedis</taxon>
        <taxon>Botryosphaeriales</taxon>
        <taxon>Botryosphaeriaceae</taxon>
        <taxon>Botryosphaeria</taxon>
    </lineage>
</organism>
<evidence type="ECO:0000256" key="5">
    <source>
        <dbReference type="ARBA" id="ARBA00022801"/>
    </source>
</evidence>
<dbReference type="InterPro" id="IPR011150">
    <property type="entry name" value="Cutinase_monf"/>
</dbReference>
<dbReference type="PANTHER" id="PTHR48250">
    <property type="entry name" value="CUTINASE 2-RELATED"/>
    <property type="match status" value="1"/>
</dbReference>
<comment type="caution">
    <text evidence="13">The sequence shown here is derived from an EMBL/GenBank/DDBJ whole genome shotgun (WGS) entry which is preliminary data.</text>
</comment>
<keyword evidence="14" id="KW-1185">Reference proteome</keyword>
<evidence type="ECO:0000256" key="6">
    <source>
        <dbReference type="ARBA" id="ARBA00023157"/>
    </source>
</evidence>
<accession>A0A8H4N353</accession>
<evidence type="ECO:0000259" key="12">
    <source>
        <dbReference type="Pfam" id="PF22939"/>
    </source>
</evidence>
<feature type="domain" description="GPI inositol-deacylase winged helix" evidence="12">
    <location>
        <begin position="366"/>
        <end position="442"/>
    </location>
</feature>
<dbReference type="InterPro" id="IPR002110">
    <property type="entry name" value="Ankyrin_rpt"/>
</dbReference>
<reference evidence="13" key="1">
    <citation type="submission" date="2020-04" db="EMBL/GenBank/DDBJ databases">
        <title>Genome Assembly and Annotation of Botryosphaeria dothidea sdau 11-99, a Latent Pathogen of Apple Fruit Ring Rot in China.</title>
        <authorList>
            <person name="Yu C."/>
            <person name="Diao Y."/>
            <person name="Lu Q."/>
            <person name="Zhao J."/>
            <person name="Cui S."/>
            <person name="Peng C."/>
            <person name="He B."/>
            <person name="Liu H."/>
        </authorList>
    </citation>
    <scope>NUCLEOTIDE SEQUENCE [LARGE SCALE GENOMIC DNA]</scope>
    <source>
        <strain evidence="13">Sdau11-99</strain>
    </source>
</reference>
<dbReference type="Proteomes" id="UP000572817">
    <property type="component" value="Unassembled WGS sequence"/>
</dbReference>
<evidence type="ECO:0000256" key="8">
    <source>
        <dbReference type="PIRSR" id="PIRSR611150-1"/>
    </source>
</evidence>
<sequence>MKGLLSILTTALLAVASANPIPANGDVAADDRSPALFAREFSSSTQNDLASGSPCKKVSLIFARGTSETGNMGSVVGPPLATNLASSIGSGNLAVQGVEYAASASGAASGGDTAGAKKMAQLANDVVKKCPDTQVVLAGYSQGAQLVHKAGAQLDSATATAVKAVTVFGDPYNGQAIQNIDSAKVKTFCRDGDSVCKGQFVITQAHLQYGSDTPEAATFIKGKVSVTVSVETHNITKQTLENFKEFKRTLELDGHAKDREEIPNWISPHSTPSWRFGNDNERSINTIGWFFESQKFKDWLNMNHGGVLWCYGQRKFLLARLMLDMISPTKIRNPRQIKKFLSESTWDLTKMYEQTLHRIASQDVFGAETARKALLWICYSQIPLHVNELQHAIATELEDMDFDPDGITAIELISSCCMGLLVCDDQQTCRLFHLTAYDFLRNTPEYGVPVGNLMISKTCLTYLSFSTIKHEGPCSDLQCLEQRLQNLCLINYAAKMLGEHAREVEDSIADAIVAFIEDDSLRASFTQVFYHRKREDPELQRIMFKSLPTGLSSLQFVCGLGLLAAARCLIQRGAFLTHADNQGWTPLISATSYKRLEIIDLLLRNNRNSGDATSDLADVTGIEQPDNQGWTPLFWAVLKGQAEAAEKLLAAGASTKHKDENRWTVIDWAVFRGDRALVKLLLGHISLEAPDSRTSFGGFSPIFIAAAADDMEMVDMLIQKGMNVHEDTGVHDGTDGAVRR</sequence>
<gene>
    <name evidence="13" type="ORF">GTA08_BOTSDO08018</name>
</gene>
<dbReference type="EC" id="3.1.1.74" evidence="2"/>
<feature type="active site" evidence="8">
    <location>
        <position position="193"/>
    </location>
</feature>
<feature type="repeat" description="ANK" evidence="10">
    <location>
        <begin position="628"/>
        <end position="660"/>
    </location>
</feature>
<dbReference type="Gene3D" id="3.40.50.1820">
    <property type="entry name" value="alpha/beta hydrolase"/>
    <property type="match status" value="1"/>
</dbReference>
<dbReference type="PRINTS" id="PR00129">
    <property type="entry name" value="CUTINASE"/>
</dbReference>
<evidence type="ECO:0000256" key="2">
    <source>
        <dbReference type="ARBA" id="ARBA00013095"/>
    </source>
</evidence>
<evidence type="ECO:0000256" key="7">
    <source>
        <dbReference type="ARBA" id="ARBA00034045"/>
    </source>
</evidence>
<feature type="chain" id="PRO_5034339097" description="cutinase" evidence="11">
    <location>
        <begin position="19"/>
        <end position="740"/>
    </location>
</feature>
<comment type="catalytic activity">
    <reaction evidence="7">
        <text>cutin + H2O = cutin monomers.</text>
        <dbReference type="EC" id="3.1.1.74"/>
    </reaction>
</comment>
<dbReference type="InterPro" id="IPR036770">
    <property type="entry name" value="Ankyrin_rpt-contain_sf"/>
</dbReference>
<feature type="disulfide bond" evidence="9">
    <location>
        <begin position="189"/>
        <end position="196"/>
    </location>
</feature>
<proteinExistence type="inferred from homology"/>
<evidence type="ECO:0000256" key="10">
    <source>
        <dbReference type="PROSITE-ProRule" id="PRU00023"/>
    </source>
</evidence>
<dbReference type="Pfam" id="PF22939">
    <property type="entry name" value="WHD_GPIID"/>
    <property type="match status" value="1"/>
</dbReference>
<dbReference type="SMART" id="SM00248">
    <property type="entry name" value="ANK"/>
    <property type="match status" value="5"/>
</dbReference>
<feature type="active site" description="Nucleophile" evidence="8">
    <location>
        <position position="141"/>
    </location>
</feature>
<name>A0A8H4N353_9PEZI</name>
<feature type="signal peptide" evidence="11">
    <location>
        <begin position="1"/>
        <end position="18"/>
    </location>
</feature>
<dbReference type="Pfam" id="PF01083">
    <property type="entry name" value="Cutinase"/>
    <property type="match status" value="1"/>
</dbReference>
<dbReference type="PROSITE" id="PS50088">
    <property type="entry name" value="ANK_REPEAT"/>
    <property type="match status" value="2"/>
</dbReference>
<feature type="disulfide bond" evidence="9">
    <location>
        <begin position="55"/>
        <end position="130"/>
    </location>
</feature>
<dbReference type="GO" id="GO:0005576">
    <property type="term" value="C:extracellular region"/>
    <property type="evidence" value="ECO:0007669"/>
    <property type="project" value="InterPro"/>
</dbReference>
<dbReference type="GO" id="GO:0016052">
    <property type="term" value="P:carbohydrate catabolic process"/>
    <property type="evidence" value="ECO:0007669"/>
    <property type="project" value="TreeGrafter"/>
</dbReference>
<dbReference type="AlphaFoldDB" id="A0A8H4N353"/>
<keyword evidence="10" id="KW-0040">ANK repeat</keyword>
<dbReference type="GO" id="GO:0050525">
    <property type="term" value="F:cutinase activity"/>
    <property type="evidence" value="ECO:0007669"/>
    <property type="project" value="UniProtKB-EC"/>
</dbReference>
<evidence type="ECO:0000256" key="1">
    <source>
        <dbReference type="ARBA" id="ARBA00007534"/>
    </source>
</evidence>
<dbReference type="SUPFAM" id="SSF48403">
    <property type="entry name" value="Ankyrin repeat"/>
    <property type="match status" value="1"/>
</dbReference>
<dbReference type="PANTHER" id="PTHR48250:SF2">
    <property type="entry name" value="CUTINASE"/>
    <property type="match status" value="1"/>
</dbReference>
<evidence type="ECO:0000313" key="13">
    <source>
        <dbReference type="EMBL" id="KAF4304286.1"/>
    </source>
</evidence>
<keyword evidence="3" id="KW-0719">Serine esterase</keyword>
<keyword evidence="5" id="KW-0378">Hydrolase</keyword>
<feature type="active site" description="Proton donor/acceptor" evidence="8">
    <location>
        <position position="206"/>
    </location>
</feature>
<evidence type="ECO:0000256" key="11">
    <source>
        <dbReference type="SAM" id="SignalP"/>
    </source>
</evidence>
<keyword evidence="6 9" id="KW-1015">Disulfide bond</keyword>
<dbReference type="Gene3D" id="1.25.40.20">
    <property type="entry name" value="Ankyrin repeat-containing domain"/>
    <property type="match status" value="1"/>
</dbReference>
<dbReference type="OrthoDB" id="2975078at2759"/>
<evidence type="ECO:0000256" key="9">
    <source>
        <dbReference type="PIRSR" id="PIRSR611150-2"/>
    </source>
</evidence>
<protein>
    <recommendedName>
        <fullName evidence="2">cutinase</fullName>
        <ecNumber evidence="2">3.1.1.74</ecNumber>
    </recommendedName>
</protein>
<dbReference type="InterPro" id="IPR029058">
    <property type="entry name" value="AB_hydrolase_fold"/>
</dbReference>
<dbReference type="InterPro" id="IPR054471">
    <property type="entry name" value="GPIID_WHD"/>
</dbReference>
<evidence type="ECO:0000256" key="4">
    <source>
        <dbReference type="ARBA" id="ARBA00022729"/>
    </source>
</evidence>
<dbReference type="EMBL" id="WWBZ02000051">
    <property type="protein sequence ID" value="KAF4304286.1"/>
    <property type="molecule type" value="Genomic_DNA"/>
</dbReference>